<sequence>MGVQHQQYENGHEITYTLPSILRRCIRYDVSNRPTQILNLTLPKYWGLSQLIKLFVGLYNYRAFECKAFKNTTMFVLQGTSLVLFA</sequence>
<name>A0A402B2U0_9CHLR</name>
<keyword evidence="2" id="KW-1185">Reference proteome</keyword>
<dbReference type="EMBL" id="BIFT01000001">
    <property type="protein sequence ID" value="GCE25666.1"/>
    <property type="molecule type" value="Genomic_DNA"/>
</dbReference>
<dbReference type="Proteomes" id="UP000287171">
    <property type="component" value="Unassembled WGS sequence"/>
</dbReference>
<accession>A0A402B2U0</accession>
<evidence type="ECO:0000313" key="1">
    <source>
        <dbReference type="EMBL" id="GCE25666.1"/>
    </source>
</evidence>
<reference evidence="2" key="1">
    <citation type="submission" date="2018-12" db="EMBL/GenBank/DDBJ databases">
        <title>Tengunoibacter tsumagoiensis gen. nov., sp. nov., Dictyobacter kobayashii sp. nov., D. alpinus sp. nov., and D. joshuensis sp. nov. and description of Dictyobacteraceae fam. nov. within the order Ktedonobacterales isolated from Tengu-no-mugimeshi.</title>
        <authorList>
            <person name="Wang C.M."/>
            <person name="Zheng Y."/>
            <person name="Sakai Y."/>
            <person name="Toyoda A."/>
            <person name="Minakuchi Y."/>
            <person name="Abe K."/>
            <person name="Yokota A."/>
            <person name="Yabe S."/>
        </authorList>
    </citation>
    <scope>NUCLEOTIDE SEQUENCE [LARGE SCALE GENOMIC DNA]</scope>
    <source>
        <strain evidence="2">Uno16</strain>
    </source>
</reference>
<proteinExistence type="predicted"/>
<organism evidence="1 2">
    <name type="scientific">Dictyobacter alpinus</name>
    <dbReference type="NCBI Taxonomy" id="2014873"/>
    <lineage>
        <taxon>Bacteria</taxon>
        <taxon>Bacillati</taxon>
        <taxon>Chloroflexota</taxon>
        <taxon>Ktedonobacteria</taxon>
        <taxon>Ktedonobacterales</taxon>
        <taxon>Dictyobacteraceae</taxon>
        <taxon>Dictyobacter</taxon>
    </lineage>
</organism>
<protein>
    <submittedName>
        <fullName evidence="1">Uncharacterized protein</fullName>
    </submittedName>
</protein>
<gene>
    <name evidence="1" type="ORF">KDA_11500</name>
</gene>
<dbReference type="AlphaFoldDB" id="A0A402B2U0"/>
<evidence type="ECO:0000313" key="2">
    <source>
        <dbReference type="Proteomes" id="UP000287171"/>
    </source>
</evidence>
<comment type="caution">
    <text evidence="1">The sequence shown here is derived from an EMBL/GenBank/DDBJ whole genome shotgun (WGS) entry which is preliminary data.</text>
</comment>